<organism evidence="1 2">
    <name type="scientific">Cytophaga hutchinsonii (strain ATCC 33406 / DSM 1761 / CIP 103989 / NBRC 15051 / NCIMB 9469 / D465)</name>
    <dbReference type="NCBI Taxonomy" id="269798"/>
    <lineage>
        <taxon>Bacteria</taxon>
        <taxon>Pseudomonadati</taxon>
        <taxon>Bacteroidota</taxon>
        <taxon>Cytophagia</taxon>
        <taxon>Cytophagales</taxon>
        <taxon>Cytophagaceae</taxon>
        <taxon>Cytophaga</taxon>
    </lineage>
</organism>
<evidence type="ECO:0000313" key="2">
    <source>
        <dbReference type="Proteomes" id="UP000001822"/>
    </source>
</evidence>
<dbReference type="Proteomes" id="UP000001822">
    <property type="component" value="Chromosome"/>
</dbReference>
<accession>A0A6N4STT4</accession>
<gene>
    <name evidence="1" type="ordered locus">CHU_2525</name>
</gene>
<protein>
    <submittedName>
        <fullName evidence="1">Uncharacterized protein</fullName>
    </submittedName>
</protein>
<keyword evidence="2" id="KW-1185">Reference proteome</keyword>
<reference evidence="1 2" key="1">
    <citation type="journal article" date="2007" name="Appl. Environ. Microbiol.">
        <title>Genome sequence of the cellulolytic gliding bacterium Cytophaga hutchinsonii.</title>
        <authorList>
            <person name="Xie G."/>
            <person name="Bruce D.C."/>
            <person name="Challacombe J.F."/>
            <person name="Chertkov O."/>
            <person name="Detter J.C."/>
            <person name="Gilna P."/>
            <person name="Han C.S."/>
            <person name="Lucas S."/>
            <person name="Misra M."/>
            <person name="Myers G.L."/>
            <person name="Richardson P."/>
            <person name="Tapia R."/>
            <person name="Thayer N."/>
            <person name="Thompson L.S."/>
            <person name="Brettin T.S."/>
            <person name="Henrissat B."/>
            <person name="Wilson D.B."/>
            <person name="McBride M.J."/>
        </authorList>
    </citation>
    <scope>NUCLEOTIDE SEQUENCE [LARGE SCALE GENOMIC DNA]</scope>
    <source>
        <strain evidence="2">ATCC 33406 / DSM 1761 / CIP 103989 / NBRC 15051 / NCIMB 9469 / D465</strain>
    </source>
</reference>
<dbReference type="AlphaFoldDB" id="A0A6N4STT4"/>
<dbReference type="EMBL" id="CP000383">
    <property type="protein sequence ID" value="ABG59779.1"/>
    <property type="molecule type" value="Genomic_DNA"/>
</dbReference>
<evidence type="ECO:0000313" key="1">
    <source>
        <dbReference type="EMBL" id="ABG59779.1"/>
    </source>
</evidence>
<sequence length="51" mass="5682">MFVLVEEESLNRDTTSRYLIGLEKKPGVVSDLKSISVVVVPRTQSEIFVGD</sequence>
<proteinExistence type="predicted"/>
<name>A0A6N4STT4_CYTH3</name>
<dbReference type="KEGG" id="chu:CHU_2525"/>